<evidence type="ECO:0000256" key="1">
    <source>
        <dbReference type="ARBA" id="ARBA00004123"/>
    </source>
</evidence>
<evidence type="ECO:0000259" key="5">
    <source>
        <dbReference type="PROSITE" id="PS50217"/>
    </source>
</evidence>
<sequence length="201" mass="22046">MDLNELRHRSEGVRKKRGRQRMFTDEERKDRNRVAQAAFRAKKSEYFTCLETQNLQLELEVEELRHNVEDLKQEVETKSSEAAALQQEIAGLRAVLLSIVGGSPATDIVPTLPPSIPTLHGLVPTLSPPAISIGADDVQNPFTGFAQPALTAPSSPASSYTSSESSDFSDLLDVLVDDAQLPVLVVCLAIGKCFFVPPRYI</sequence>
<dbReference type="SUPFAM" id="SSF57959">
    <property type="entry name" value="Leucine zipper domain"/>
    <property type="match status" value="1"/>
</dbReference>
<dbReference type="InterPro" id="IPR046347">
    <property type="entry name" value="bZIP_sf"/>
</dbReference>
<dbReference type="EMBL" id="JADGJD010000281">
    <property type="protein sequence ID" value="KAJ3052600.1"/>
    <property type="molecule type" value="Genomic_DNA"/>
</dbReference>
<dbReference type="PANTHER" id="PTHR40621:SF6">
    <property type="entry name" value="AP-1-LIKE TRANSCRIPTION FACTOR YAP1-RELATED"/>
    <property type="match status" value="1"/>
</dbReference>
<keyword evidence="3" id="KW-0175">Coiled coil</keyword>
<dbReference type="PROSITE" id="PS00036">
    <property type="entry name" value="BZIP_BASIC"/>
    <property type="match status" value="1"/>
</dbReference>
<evidence type="ECO:0000313" key="7">
    <source>
        <dbReference type="Proteomes" id="UP001212841"/>
    </source>
</evidence>
<proteinExistence type="predicted"/>
<accession>A0AAD5X5B9</accession>
<dbReference type="SMART" id="SM00338">
    <property type="entry name" value="BRLZ"/>
    <property type="match status" value="1"/>
</dbReference>
<dbReference type="AlphaFoldDB" id="A0AAD5X5B9"/>
<keyword evidence="2" id="KW-0539">Nucleus</keyword>
<protein>
    <recommendedName>
        <fullName evidence="5">BZIP domain-containing protein</fullName>
    </recommendedName>
</protein>
<reference evidence="6" key="1">
    <citation type="submission" date="2020-05" db="EMBL/GenBank/DDBJ databases">
        <title>Phylogenomic resolution of chytrid fungi.</title>
        <authorList>
            <person name="Stajich J.E."/>
            <person name="Amses K."/>
            <person name="Simmons R."/>
            <person name="Seto K."/>
            <person name="Myers J."/>
            <person name="Bonds A."/>
            <person name="Quandt C.A."/>
            <person name="Barry K."/>
            <person name="Liu P."/>
            <person name="Grigoriev I."/>
            <person name="Longcore J.E."/>
            <person name="James T.Y."/>
        </authorList>
    </citation>
    <scope>NUCLEOTIDE SEQUENCE</scope>
    <source>
        <strain evidence="6">JEL0318</strain>
    </source>
</reference>
<dbReference type="InterPro" id="IPR004827">
    <property type="entry name" value="bZIP"/>
</dbReference>
<keyword evidence="7" id="KW-1185">Reference proteome</keyword>
<feature type="domain" description="BZIP" evidence="5">
    <location>
        <begin position="26"/>
        <end position="85"/>
    </location>
</feature>
<dbReference type="GO" id="GO:0000976">
    <property type="term" value="F:transcription cis-regulatory region binding"/>
    <property type="evidence" value="ECO:0007669"/>
    <property type="project" value="InterPro"/>
</dbReference>
<evidence type="ECO:0000256" key="4">
    <source>
        <dbReference type="SAM" id="MobiDB-lite"/>
    </source>
</evidence>
<comment type="subcellular location">
    <subcellularLocation>
        <location evidence="1">Nucleus</location>
    </subcellularLocation>
</comment>
<dbReference type="Pfam" id="PF00170">
    <property type="entry name" value="bZIP_1"/>
    <property type="match status" value="1"/>
</dbReference>
<dbReference type="PANTHER" id="PTHR40621">
    <property type="entry name" value="TRANSCRIPTION FACTOR KAPC-RELATED"/>
    <property type="match status" value="1"/>
</dbReference>
<dbReference type="CDD" id="cd14686">
    <property type="entry name" value="bZIP"/>
    <property type="match status" value="1"/>
</dbReference>
<dbReference type="GO" id="GO:0001228">
    <property type="term" value="F:DNA-binding transcription activator activity, RNA polymerase II-specific"/>
    <property type="evidence" value="ECO:0007669"/>
    <property type="project" value="TreeGrafter"/>
</dbReference>
<comment type="caution">
    <text evidence="6">The sequence shown here is derived from an EMBL/GenBank/DDBJ whole genome shotgun (WGS) entry which is preliminary data.</text>
</comment>
<dbReference type="InterPro" id="IPR050936">
    <property type="entry name" value="AP-1-like"/>
</dbReference>
<feature type="region of interest" description="Disordered" evidence="4">
    <location>
        <begin position="1"/>
        <end position="28"/>
    </location>
</feature>
<feature type="compositionally biased region" description="Basic and acidic residues" evidence="4">
    <location>
        <begin position="1"/>
        <end position="13"/>
    </location>
</feature>
<organism evidence="6 7">
    <name type="scientific">Rhizophlyctis rosea</name>
    <dbReference type="NCBI Taxonomy" id="64517"/>
    <lineage>
        <taxon>Eukaryota</taxon>
        <taxon>Fungi</taxon>
        <taxon>Fungi incertae sedis</taxon>
        <taxon>Chytridiomycota</taxon>
        <taxon>Chytridiomycota incertae sedis</taxon>
        <taxon>Chytridiomycetes</taxon>
        <taxon>Rhizophlyctidales</taxon>
        <taxon>Rhizophlyctidaceae</taxon>
        <taxon>Rhizophlyctis</taxon>
    </lineage>
</organism>
<dbReference type="PROSITE" id="PS50217">
    <property type="entry name" value="BZIP"/>
    <property type="match status" value="1"/>
</dbReference>
<name>A0AAD5X5B9_9FUNG</name>
<gene>
    <name evidence="6" type="ORF">HK097_006003</name>
</gene>
<feature type="coiled-coil region" evidence="3">
    <location>
        <begin position="47"/>
        <end position="95"/>
    </location>
</feature>
<evidence type="ECO:0000313" key="6">
    <source>
        <dbReference type="EMBL" id="KAJ3052600.1"/>
    </source>
</evidence>
<dbReference type="Proteomes" id="UP001212841">
    <property type="component" value="Unassembled WGS sequence"/>
</dbReference>
<evidence type="ECO:0000256" key="2">
    <source>
        <dbReference type="ARBA" id="ARBA00023242"/>
    </source>
</evidence>
<evidence type="ECO:0000256" key="3">
    <source>
        <dbReference type="SAM" id="Coils"/>
    </source>
</evidence>
<dbReference type="Gene3D" id="1.20.5.170">
    <property type="match status" value="1"/>
</dbReference>
<dbReference type="GO" id="GO:0090575">
    <property type="term" value="C:RNA polymerase II transcription regulator complex"/>
    <property type="evidence" value="ECO:0007669"/>
    <property type="project" value="TreeGrafter"/>
</dbReference>